<evidence type="ECO:0000313" key="2">
    <source>
        <dbReference type="Proteomes" id="UP000005237"/>
    </source>
</evidence>
<dbReference type="EnsemblMetazoa" id="CJA40653.1">
    <property type="protein sequence ID" value="CJA40653.1"/>
    <property type="gene ID" value="WBGene00216501"/>
</dbReference>
<sequence>MASKNAGCDSYSVKGSARFVKVPIANLISQSLHMLQGLAQHFGFDELKQMANECDLPRIQKQSKTVEKECKSHISAIQSELTELEKHLSSAECIVSSAQNFVDRRVEDARLGPDSQCQTCVFTKKKP</sequence>
<reference evidence="1" key="2">
    <citation type="submission" date="2022-06" db="UniProtKB">
        <authorList>
            <consortium name="EnsemblMetazoa"/>
        </authorList>
    </citation>
    <scope>IDENTIFICATION</scope>
    <source>
        <strain evidence="1">DF5081</strain>
    </source>
</reference>
<name>A0A8R1ENH0_CAEJA</name>
<accession>A0A8R1ENH0</accession>
<proteinExistence type="predicted"/>
<dbReference type="AlphaFoldDB" id="A0A8R1ENH0"/>
<keyword evidence="2" id="KW-1185">Reference proteome</keyword>
<protein>
    <submittedName>
        <fullName evidence="1">Uncharacterized protein</fullName>
    </submittedName>
</protein>
<organism evidence="1 2">
    <name type="scientific">Caenorhabditis japonica</name>
    <dbReference type="NCBI Taxonomy" id="281687"/>
    <lineage>
        <taxon>Eukaryota</taxon>
        <taxon>Metazoa</taxon>
        <taxon>Ecdysozoa</taxon>
        <taxon>Nematoda</taxon>
        <taxon>Chromadorea</taxon>
        <taxon>Rhabditida</taxon>
        <taxon>Rhabditina</taxon>
        <taxon>Rhabditomorpha</taxon>
        <taxon>Rhabditoidea</taxon>
        <taxon>Rhabditidae</taxon>
        <taxon>Peloderinae</taxon>
        <taxon>Caenorhabditis</taxon>
    </lineage>
</organism>
<evidence type="ECO:0000313" key="1">
    <source>
        <dbReference type="EnsemblMetazoa" id="CJA40653.1"/>
    </source>
</evidence>
<reference evidence="2" key="1">
    <citation type="submission" date="2010-08" db="EMBL/GenBank/DDBJ databases">
        <authorList>
            <consortium name="Caenorhabditis japonica Sequencing Consortium"/>
            <person name="Wilson R.K."/>
        </authorList>
    </citation>
    <scope>NUCLEOTIDE SEQUENCE [LARGE SCALE GENOMIC DNA]</scope>
    <source>
        <strain evidence="2">DF5081</strain>
    </source>
</reference>
<dbReference type="Proteomes" id="UP000005237">
    <property type="component" value="Unassembled WGS sequence"/>
</dbReference>